<dbReference type="InterPro" id="IPR003695">
    <property type="entry name" value="Ppx_GppA_N"/>
</dbReference>
<dbReference type="FunFam" id="3.30.420.150:FF:000013">
    <property type="entry name" value="Exopolyphosphatase"/>
    <property type="match status" value="1"/>
</dbReference>
<dbReference type="InterPro" id="IPR048950">
    <property type="entry name" value="Ppx_GppA_C"/>
</dbReference>
<proteinExistence type="inferred from homology"/>
<keyword evidence="2" id="KW-0378">Hydrolase</keyword>
<dbReference type="SUPFAM" id="SSF53067">
    <property type="entry name" value="Actin-like ATPase domain"/>
    <property type="match status" value="2"/>
</dbReference>
<keyword evidence="6" id="KW-1185">Reference proteome</keyword>
<dbReference type="Gene3D" id="3.30.420.40">
    <property type="match status" value="1"/>
</dbReference>
<dbReference type="Gene3D" id="1.10.3210.10">
    <property type="entry name" value="Hypothetical protein af1432"/>
    <property type="match status" value="1"/>
</dbReference>
<evidence type="ECO:0000256" key="1">
    <source>
        <dbReference type="ARBA" id="ARBA00007125"/>
    </source>
</evidence>
<dbReference type="AlphaFoldDB" id="A0A2T1LXH4"/>
<feature type="domain" description="Ppx/GppA phosphatase C-terminal" evidence="4">
    <location>
        <begin position="348"/>
        <end position="526"/>
    </location>
</feature>
<comment type="similarity">
    <text evidence="1">Belongs to the GppA/Ppx family.</text>
</comment>
<protein>
    <submittedName>
        <fullName evidence="5">Exopolyphosphatase</fullName>
    </submittedName>
</protein>
<dbReference type="SUPFAM" id="SSF109604">
    <property type="entry name" value="HD-domain/PDEase-like"/>
    <property type="match status" value="1"/>
</dbReference>
<dbReference type="InterPro" id="IPR030673">
    <property type="entry name" value="PyroPPase_GppA_Ppx"/>
</dbReference>
<evidence type="ECO:0000256" key="2">
    <source>
        <dbReference type="ARBA" id="ARBA00022801"/>
    </source>
</evidence>
<accession>A0A2T1LXH4</accession>
<dbReference type="GO" id="GO:0016462">
    <property type="term" value="F:pyrophosphatase activity"/>
    <property type="evidence" value="ECO:0007669"/>
    <property type="project" value="TreeGrafter"/>
</dbReference>
<dbReference type="PANTHER" id="PTHR30005">
    <property type="entry name" value="EXOPOLYPHOSPHATASE"/>
    <property type="match status" value="1"/>
</dbReference>
<dbReference type="Pfam" id="PF02541">
    <property type="entry name" value="Ppx-GppA"/>
    <property type="match status" value="1"/>
</dbReference>
<dbReference type="InterPro" id="IPR043129">
    <property type="entry name" value="ATPase_NBD"/>
</dbReference>
<sequence length="551" mass="62425">MVNSLNQVTTNGAKLTTLDPSTPCILAAIDIGTNSVHMVVVRIDPSLSAFTIIAREKDTVRLGDRSPDGNLTLEAMERAIAALKRCKDLALSLNANPIIAVATSATREAANGHKFLQRIDAEVGIFVNLISGQEEARRIYLGVISGMDFQKQPHVIIDIGGGSTELILGDSKEPRFLSSTKVGAVRLTQDFITSDPISPTEFAILKAYVRGMLERPIEEMRLYLKPEEELRLVGTSGTIETLAIINALEKYGEVPSPLNGYQLTRKDIKEYVKRFSLLNYDQRMAIPGMSDKRAEIILAGSVVLLEAMTRLNLDKIILCERALREGVILDWMLTHGYIEDRLKYQSEIKERSVIKIAKKYGVNLKSSQHVAQFAKTIFNQTQNVLHFWSEIEWEYLWAASILHNCGNYVNHSAHHKHSYYLIRNSELLGYTEIELEIIANLARYHRKNKPKKKHDEYMRLPEQYQLMVRQLSAIIRLAAALERRQLGAISHLECKYDPEYRKLHLHLFPANPEDDCALEMWSLDYKKPIFEEEFGVKVITTLAFFPSAVSN</sequence>
<evidence type="ECO:0000313" key="5">
    <source>
        <dbReference type="EMBL" id="PSF37087.1"/>
    </source>
</evidence>
<dbReference type="PIRSF" id="PIRSF001267">
    <property type="entry name" value="Pyrophosphatase_GppA_Ppx"/>
    <property type="match status" value="1"/>
</dbReference>
<evidence type="ECO:0000259" key="4">
    <source>
        <dbReference type="Pfam" id="PF21447"/>
    </source>
</evidence>
<dbReference type="Pfam" id="PF21447">
    <property type="entry name" value="Ppx-GppA_III"/>
    <property type="match status" value="1"/>
</dbReference>
<dbReference type="PANTHER" id="PTHR30005:SF0">
    <property type="entry name" value="RETROGRADE REGULATION PROTEIN 2"/>
    <property type="match status" value="1"/>
</dbReference>
<evidence type="ECO:0000313" key="6">
    <source>
        <dbReference type="Proteomes" id="UP000239001"/>
    </source>
</evidence>
<dbReference type="RefSeq" id="WP_106457052.1">
    <property type="nucleotide sequence ID" value="NZ_PXOH01000011.1"/>
</dbReference>
<reference evidence="5 6" key="2">
    <citation type="submission" date="2018-03" db="EMBL/GenBank/DDBJ databases">
        <authorList>
            <person name="Keele B.F."/>
        </authorList>
    </citation>
    <scope>NUCLEOTIDE SEQUENCE [LARGE SCALE GENOMIC DNA]</scope>
    <source>
        <strain evidence="5 6">CCALA 016</strain>
    </source>
</reference>
<gene>
    <name evidence="5" type="ORF">C7H19_11650</name>
</gene>
<dbReference type="FunFam" id="1.10.3210.10:FF:000025">
    <property type="entry name" value="Exopolyphosphatase"/>
    <property type="match status" value="1"/>
</dbReference>
<dbReference type="Gene3D" id="3.30.420.150">
    <property type="entry name" value="Exopolyphosphatase. Domain 2"/>
    <property type="match status" value="1"/>
</dbReference>
<evidence type="ECO:0000259" key="3">
    <source>
        <dbReference type="Pfam" id="PF02541"/>
    </source>
</evidence>
<comment type="caution">
    <text evidence="5">The sequence shown here is derived from an EMBL/GenBank/DDBJ whole genome shotgun (WGS) entry which is preliminary data.</text>
</comment>
<dbReference type="Proteomes" id="UP000239001">
    <property type="component" value="Unassembled WGS sequence"/>
</dbReference>
<reference evidence="5 6" key="1">
    <citation type="submission" date="2018-03" db="EMBL/GenBank/DDBJ databases">
        <title>The ancient ancestry and fast evolution of plastids.</title>
        <authorList>
            <person name="Moore K.R."/>
            <person name="Magnabosco C."/>
            <person name="Momper L."/>
            <person name="Gold D.A."/>
            <person name="Bosak T."/>
            <person name="Fournier G.P."/>
        </authorList>
    </citation>
    <scope>NUCLEOTIDE SEQUENCE [LARGE SCALE GENOMIC DNA]</scope>
    <source>
        <strain evidence="5 6">CCALA 016</strain>
    </source>
</reference>
<organism evidence="5 6">
    <name type="scientific">Aphanothece hegewaldii CCALA 016</name>
    <dbReference type="NCBI Taxonomy" id="2107694"/>
    <lineage>
        <taxon>Bacteria</taxon>
        <taxon>Bacillati</taxon>
        <taxon>Cyanobacteriota</taxon>
        <taxon>Cyanophyceae</taxon>
        <taxon>Oscillatoriophycideae</taxon>
        <taxon>Chroococcales</taxon>
        <taxon>Aphanothecaceae</taxon>
        <taxon>Aphanothece</taxon>
    </lineage>
</organism>
<feature type="domain" description="Ppx/GppA phosphatase N-terminal" evidence="3">
    <location>
        <begin position="39"/>
        <end position="335"/>
    </location>
</feature>
<dbReference type="InterPro" id="IPR050273">
    <property type="entry name" value="GppA/Ppx_hydrolase"/>
</dbReference>
<name>A0A2T1LXH4_9CHRO</name>
<dbReference type="CDD" id="cd24006">
    <property type="entry name" value="ASKHA_NBD_PPX_GppA"/>
    <property type="match status" value="1"/>
</dbReference>
<dbReference type="EMBL" id="PXOH01000011">
    <property type="protein sequence ID" value="PSF37087.1"/>
    <property type="molecule type" value="Genomic_DNA"/>
</dbReference>
<dbReference type="OrthoDB" id="9807195at2"/>